<evidence type="ECO:0000259" key="4">
    <source>
        <dbReference type="Pfam" id="PF00535"/>
    </source>
</evidence>
<dbReference type="InterPro" id="IPR001173">
    <property type="entry name" value="Glyco_trans_2-like"/>
</dbReference>
<proteinExistence type="inferred from homology"/>
<dbReference type="Proteomes" id="UP001155483">
    <property type="component" value="Unassembled WGS sequence"/>
</dbReference>
<keyword evidence="6" id="KW-1185">Reference proteome</keyword>
<comment type="caution">
    <text evidence="5">The sequence shown here is derived from an EMBL/GenBank/DDBJ whole genome shotgun (WGS) entry which is preliminary data.</text>
</comment>
<dbReference type="SUPFAM" id="SSF53448">
    <property type="entry name" value="Nucleotide-diphospho-sugar transferases"/>
    <property type="match status" value="1"/>
</dbReference>
<keyword evidence="2" id="KW-0328">Glycosyltransferase</keyword>
<comment type="similarity">
    <text evidence="1">Belongs to the glycosyltransferase 2 family.</text>
</comment>
<dbReference type="GO" id="GO:0016757">
    <property type="term" value="F:glycosyltransferase activity"/>
    <property type="evidence" value="ECO:0007669"/>
    <property type="project" value="UniProtKB-KW"/>
</dbReference>
<reference evidence="5" key="2">
    <citation type="submission" date="2023-04" db="EMBL/GenBank/DDBJ databases">
        <title>Paracnuella aquatica gen. nov., sp. nov., a member of the family Chitinophagaceae isolated from a hot spring.</title>
        <authorList>
            <person name="Wang C."/>
        </authorList>
    </citation>
    <scope>NUCLEOTIDE SEQUENCE</scope>
    <source>
        <strain evidence="5">LB-8</strain>
    </source>
</reference>
<keyword evidence="3" id="KW-0808">Transferase</keyword>
<gene>
    <name evidence="5" type="ORF">OCK74_05170</name>
</gene>
<feature type="domain" description="Glycosyltransferase 2-like" evidence="4">
    <location>
        <begin position="13"/>
        <end position="109"/>
    </location>
</feature>
<sequence length="296" mass="34371">MKESELFNVASLIITHNPDEGLINLVSTIQSQVESIIIVDNFSDYKSMKILNLIEKQYKITLIKNNQNLGIAKALNQGVIEAKKHDVNYVLTFDQDSTPFDNIVSIIKEVYDSYLYKDKIGAIGVNYTSSIQDSYNEGSNQKLYLEKDYLITSGCMISLQSFFHIGGFREDFFIDNVDLEYSLRLKKNGYKLLISQKPGMIHKAGNPLIKFFLGFKITSSNHNSFRRYYMSRNHILLTKDYFFIEPYFVLKCNYFYILSILKIIMVEKDVMLKLKKSYEGILDAFNYQSIKMHTNQ</sequence>
<dbReference type="Gene3D" id="3.90.550.10">
    <property type="entry name" value="Spore Coat Polysaccharide Biosynthesis Protein SpsA, Chain A"/>
    <property type="match status" value="1"/>
</dbReference>
<accession>A0A9X2XSU0</accession>
<dbReference type="Pfam" id="PF00535">
    <property type="entry name" value="Glycos_transf_2"/>
    <property type="match status" value="1"/>
</dbReference>
<dbReference type="EMBL" id="JAOTIF010000002">
    <property type="protein sequence ID" value="MCU7548494.1"/>
    <property type="molecule type" value="Genomic_DNA"/>
</dbReference>
<reference evidence="5" key="1">
    <citation type="submission" date="2022-09" db="EMBL/GenBank/DDBJ databases">
        <authorList>
            <person name="Yuan C."/>
            <person name="Ke Z."/>
        </authorList>
    </citation>
    <scope>NUCLEOTIDE SEQUENCE</scope>
    <source>
        <strain evidence="5">LB-8</strain>
    </source>
</reference>
<dbReference type="RefSeq" id="WP_279295941.1">
    <property type="nucleotide sequence ID" value="NZ_JAOTIF010000002.1"/>
</dbReference>
<evidence type="ECO:0000256" key="1">
    <source>
        <dbReference type="ARBA" id="ARBA00006739"/>
    </source>
</evidence>
<dbReference type="InterPro" id="IPR029044">
    <property type="entry name" value="Nucleotide-diphossugar_trans"/>
</dbReference>
<evidence type="ECO:0000256" key="3">
    <source>
        <dbReference type="ARBA" id="ARBA00022679"/>
    </source>
</evidence>
<evidence type="ECO:0000313" key="5">
    <source>
        <dbReference type="EMBL" id="MCU7548494.1"/>
    </source>
</evidence>
<dbReference type="AlphaFoldDB" id="A0A9X2XSU0"/>
<dbReference type="PANTHER" id="PTHR43179">
    <property type="entry name" value="RHAMNOSYLTRANSFERASE WBBL"/>
    <property type="match status" value="1"/>
</dbReference>
<evidence type="ECO:0000256" key="2">
    <source>
        <dbReference type="ARBA" id="ARBA00022676"/>
    </source>
</evidence>
<protein>
    <submittedName>
        <fullName evidence="5">Glycosyltransferase family 2 protein</fullName>
    </submittedName>
</protein>
<evidence type="ECO:0000313" key="6">
    <source>
        <dbReference type="Proteomes" id="UP001155483"/>
    </source>
</evidence>
<name>A0A9X2XSU0_9BACT</name>
<organism evidence="5 6">
    <name type="scientific">Paraflavisolibacter caeni</name>
    <dbReference type="NCBI Taxonomy" id="2982496"/>
    <lineage>
        <taxon>Bacteria</taxon>
        <taxon>Pseudomonadati</taxon>
        <taxon>Bacteroidota</taxon>
        <taxon>Chitinophagia</taxon>
        <taxon>Chitinophagales</taxon>
        <taxon>Chitinophagaceae</taxon>
        <taxon>Paraflavisolibacter</taxon>
    </lineage>
</organism>
<dbReference type="PANTHER" id="PTHR43179:SF12">
    <property type="entry name" value="GALACTOFURANOSYLTRANSFERASE GLFT2"/>
    <property type="match status" value="1"/>
</dbReference>
<dbReference type="CDD" id="cd02526">
    <property type="entry name" value="GT2_RfbF_like"/>
    <property type="match status" value="1"/>
</dbReference>